<dbReference type="Pfam" id="PF04397">
    <property type="entry name" value="LytTR"/>
    <property type="match status" value="1"/>
</dbReference>
<dbReference type="EMBL" id="KT361651">
    <property type="protein sequence ID" value="ALA12442.1"/>
    <property type="molecule type" value="Genomic_DNA"/>
</dbReference>
<keyword evidence="3" id="KW-1185">Reference proteome</keyword>
<name>A0A0K2CYD3_9CAUD</name>
<dbReference type="Gene3D" id="2.40.50.1020">
    <property type="entry name" value="LytTr DNA-binding domain"/>
    <property type="match status" value="1"/>
</dbReference>
<proteinExistence type="predicted"/>
<keyword evidence="2" id="KW-0645">Protease</keyword>
<dbReference type="Proteomes" id="UP000204186">
    <property type="component" value="Segment"/>
</dbReference>
<feature type="domain" description="HTH LytTR-type" evidence="1">
    <location>
        <begin position="24"/>
        <end position="116"/>
    </location>
</feature>
<protein>
    <submittedName>
        <fullName evidence="2">Dipeptidyl aminopeptidase/acylaminoacyl-peptidase</fullName>
    </submittedName>
</protein>
<dbReference type="RefSeq" id="YP_009193854.1">
    <property type="nucleotide sequence ID" value="NC_028746.1"/>
</dbReference>
<dbReference type="GO" id="GO:0004177">
    <property type="term" value="F:aminopeptidase activity"/>
    <property type="evidence" value="ECO:0007669"/>
    <property type="project" value="UniProtKB-KW"/>
</dbReference>
<dbReference type="KEGG" id="vg:26613505"/>
<gene>
    <name evidence="2" type="ORF">HARRISON_41</name>
</gene>
<dbReference type="GeneID" id="26613505"/>
<keyword evidence="2" id="KW-0031">Aminopeptidase</keyword>
<sequence length="118" mass="13359">MHTKILGVRVVGDNITADTGFFSIEDVFFVDLFTPKKNYRVPRFHTSKGVFTVFLTLEVCKKAFGENLVQLDSGNLVNISRIRFVEETSFSLTAYFDNGVTANISRNKRNKVAHLIKP</sequence>
<evidence type="ECO:0000259" key="1">
    <source>
        <dbReference type="Pfam" id="PF04397"/>
    </source>
</evidence>
<evidence type="ECO:0000313" key="3">
    <source>
        <dbReference type="Proteomes" id="UP000204186"/>
    </source>
</evidence>
<keyword evidence="2" id="KW-0378">Hydrolase</keyword>
<dbReference type="GO" id="GO:0003677">
    <property type="term" value="F:DNA binding"/>
    <property type="evidence" value="ECO:0007669"/>
    <property type="project" value="InterPro"/>
</dbReference>
<evidence type="ECO:0000313" key="2">
    <source>
        <dbReference type="EMBL" id="ALA12442.1"/>
    </source>
</evidence>
<organism evidence="2 3">
    <name type="scientific">Paenibacillus phage Harrison</name>
    <dbReference type="NCBI Taxonomy" id="1636257"/>
    <lineage>
        <taxon>Viruses</taxon>
        <taxon>Duplodnaviria</taxon>
        <taxon>Heunggongvirae</taxon>
        <taxon>Uroviricota</taxon>
        <taxon>Caudoviricetes</taxon>
        <taxon>Gochnauervirinae</taxon>
        <taxon>Harrisonvirus</taxon>
        <taxon>Harrisonvirus harrison</taxon>
    </lineage>
</organism>
<accession>A0A0K2CYD3</accession>
<reference evidence="2 3" key="1">
    <citation type="journal article" date="2015" name="Genome Announc.">
        <title>Complete Genome Sequences of Nine Phages Capable of Infecting Paenibacillus larvae, the Causative Agent of American Foulbrood Disease in Honeybees.</title>
        <authorList>
            <person name="Tsourkas P.K."/>
            <person name="Yost D.G."/>
            <person name="Krohn A."/>
            <person name="LeBlanc L."/>
            <person name="Zhang A."/>
            <person name="Stamereilers C."/>
            <person name="Amy P.S."/>
        </authorList>
    </citation>
    <scope>NUCLEOTIDE SEQUENCE [LARGE SCALE GENOMIC DNA]</scope>
</reference>
<dbReference type="InterPro" id="IPR007492">
    <property type="entry name" value="LytTR_DNA-bd_dom"/>
</dbReference>